<dbReference type="RefSeq" id="WP_274796975.1">
    <property type="nucleotide sequence ID" value="NZ_CP113527.1"/>
</dbReference>
<name>A0AAJ5RPF1_9BACI</name>
<dbReference type="GO" id="GO:0016740">
    <property type="term" value="F:transferase activity"/>
    <property type="evidence" value="ECO:0007669"/>
    <property type="project" value="UniProtKB-KW"/>
</dbReference>
<evidence type="ECO:0000313" key="2">
    <source>
        <dbReference type="Proteomes" id="UP001219585"/>
    </source>
</evidence>
<accession>A0AAJ5RPF1</accession>
<protein>
    <submittedName>
        <fullName evidence="1">Nucleotidyl transferase AbiEii/AbiGii toxin family protein</fullName>
    </submittedName>
</protein>
<organism evidence="1 2">
    <name type="scientific">Lysinibacillus irui</name>
    <dbReference type="NCBI Taxonomy" id="2998077"/>
    <lineage>
        <taxon>Bacteria</taxon>
        <taxon>Bacillati</taxon>
        <taxon>Bacillota</taxon>
        <taxon>Bacilli</taxon>
        <taxon>Bacillales</taxon>
        <taxon>Bacillaceae</taxon>
        <taxon>Lysinibacillus</taxon>
    </lineage>
</organism>
<keyword evidence="1" id="KW-0808">Transferase</keyword>
<dbReference type="Proteomes" id="UP001219585">
    <property type="component" value="Chromosome"/>
</dbReference>
<dbReference type="InterPro" id="IPR014942">
    <property type="entry name" value="AbiEii"/>
</dbReference>
<evidence type="ECO:0000313" key="1">
    <source>
        <dbReference type="EMBL" id="WDV08766.1"/>
    </source>
</evidence>
<dbReference type="KEGG" id="liu:OU989_09920"/>
<dbReference type="AlphaFoldDB" id="A0AAJ5RPF1"/>
<dbReference type="Pfam" id="PF08843">
    <property type="entry name" value="AbiEii"/>
    <property type="match status" value="1"/>
</dbReference>
<sequence>MENINTLSTNVAAQLINLAESRQENLQKLVSLYCQERLLYRLAGSSYDDQFYLDGDTLLFALTDGLVKHSNVLTLTARKSIHQHDIVNQALKEICLMTVEDGIEWFAEKIESILTDNSIHITIPVALAQMTTYIEVKITFNESARVMPKTIIFPSLLDCKAAVLYTYPTEFVLAQKFIEIYQYPALEKTAKAIEDVLSLIQTQNIEGRALQEYIEELFDRHHFTIELNPTLEISGVLKHFFNPVYEVILDEDEFFKEWQFDNQAWQ</sequence>
<dbReference type="EMBL" id="CP113527">
    <property type="protein sequence ID" value="WDV08766.1"/>
    <property type="molecule type" value="Genomic_DNA"/>
</dbReference>
<gene>
    <name evidence="1" type="ORF">OU989_09920</name>
</gene>
<reference evidence="1" key="1">
    <citation type="submission" date="2022-11" db="EMBL/GenBank/DDBJ databases">
        <title>Lysinibacillus irui.</title>
        <authorList>
            <person name="Akintayo S.O."/>
        </authorList>
    </citation>
    <scope>NUCLEOTIDE SEQUENCE</scope>
    <source>
        <strain evidence="1">IRB4-01</strain>
    </source>
</reference>
<proteinExistence type="predicted"/>